<evidence type="ECO:0000313" key="7">
    <source>
        <dbReference type="EMBL" id="TKR88399.1"/>
    </source>
</evidence>
<evidence type="ECO:0000313" key="8">
    <source>
        <dbReference type="Proteomes" id="UP000298663"/>
    </source>
</evidence>
<evidence type="ECO:0000256" key="1">
    <source>
        <dbReference type="ARBA" id="ARBA00004141"/>
    </source>
</evidence>
<dbReference type="OrthoDB" id="5798218at2759"/>
<feature type="transmembrane region" description="Helical" evidence="6">
    <location>
        <begin position="36"/>
        <end position="64"/>
    </location>
</feature>
<protein>
    <recommendedName>
        <fullName evidence="6">Serpentine receptor class gamma</fullName>
    </recommendedName>
</protein>
<keyword evidence="4 6" id="KW-1133">Transmembrane helix</keyword>
<dbReference type="InterPro" id="IPR000609">
    <property type="entry name" value="7TM_GPCR_serpentine_rcpt_Srg"/>
</dbReference>
<dbReference type="GO" id="GO:0007606">
    <property type="term" value="P:sensory perception of chemical stimulus"/>
    <property type="evidence" value="ECO:0007669"/>
    <property type="project" value="UniProtKB-UniRule"/>
</dbReference>
<dbReference type="Pfam" id="PF02118">
    <property type="entry name" value="Srg"/>
    <property type="match status" value="1"/>
</dbReference>
<comment type="similarity">
    <text evidence="2 6">Belongs to the nematode receptor-like protein srg family.</text>
</comment>
<dbReference type="GO" id="GO:0016020">
    <property type="term" value="C:membrane"/>
    <property type="evidence" value="ECO:0007669"/>
    <property type="project" value="UniProtKB-SubCell"/>
</dbReference>
<evidence type="ECO:0000256" key="3">
    <source>
        <dbReference type="ARBA" id="ARBA00022692"/>
    </source>
</evidence>
<keyword evidence="8" id="KW-1185">Reference proteome</keyword>
<dbReference type="GO" id="GO:0004888">
    <property type="term" value="F:transmembrane signaling receptor activity"/>
    <property type="evidence" value="ECO:0007669"/>
    <property type="project" value="InterPro"/>
</dbReference>
<keyword evidence="3 6" id="KW-0812">Transmembrane</keyword>
<gene>
    <name evidence="7" type="ORF">L596_012652</name>
</gene>
<comment type="subcellular location">
    <subcellularLocation>
        <location evidence="1">Membrane</location>
        <topology evidence="1">Multi-pass membrane protein</topology>
    </subcellularLocation>
</comment>
<dbReference type="AlphaFoldDB" id="A0A4U5NXR2"/>
<evidence type="ECO:0000256" key="2">
    <source>
        <dbReference type="ARBA" id="ARBA00005692"/>
    </source>
</evidence>
<sequence>MNVIIEIYSPSYVSLEDDGKKVECYMLISEVHTARFWFNVYETIICGVVLFLLYTLIIGSLIINRKKMTGATLVNSSMFNVEAKLMLCVLFHVILLAMDAGSTALVYLFNVMFDTMNALNFVVQDLLCSSNPYLLLIFSSQLRKKLFPYKISIIPRVQTISNNNLQNSNQQGNSTRSWT</sequence>
<keyword evidence="5 6" id="KW-0472">Membrane</keyword>
<reference evidence="7 8" key="1">
    <citation type="journal article" date="2015" name="Genome Biol.">
        <title>Comparative genomics of Steinernema reveals deeply conserved gene regulatory networks.</title>
        <authorList>
            <person name="Dillman A.R."/>
            <person name="Macchietto M."/>
            <person name="Porter C.F."/>
            <person name="Rogers A."/>
            <person name="Williams B."/>
            <person name="Antoshechkin I."/>
            <person name="Lee M.M."/>
            <person name="Goodwin Z."/>
            <person name="Lu X."/>
            <person name="Lewis E.E."/>
            <person name="Goodrich-Blair H."/>
            <person name="Stock S.P."/>
            <person name="Adams B.J."/>
            <person name="Sternberg P.W."/>
            <person name="Mortazavi A."/>
        </authorList>
    </citation>
    <scope>NUCLEOTIDE SEQUENCE [LARGE SCALE GENOMIC DNA]</scope>
    <source>
        <strain evidence="7 8">ALL</strain>
    </source>
</reference>
<evidence type="ECO:0000256" key="4">
    <source>
        <dbReference type="ARBA" id="ARBA00022989"/>
    </source>
</evidence>
<comment type="caution">
    <text evidence="6">Lacks conserved residue(s) required for the propagation of feature annotation.</text>
</comment>
<dbReference type="EMBL" id="AZBU02000003">
    <property type="protein sequence ID" value="TKR88399.1"/>
    <property type="molecule type" value="Genomic_DNA"/>
</dbReference>
<dbReference type="Proteomes" id="UP000298663">
    <property type="component" value="Unassembled WGS sequence"/>
</dbReference>
<proteinExistence type="inferred from homology"/>
<evidence type="ECO:0000256" key="6">
    <source>
        <dbReference type="RuleBase" id="RU280813"/>
    </source>
</evidence>
<feature type="transmembrane region" description="Helical" evidence="6">
    <location>
        <begin position="85"/>
        <end position="109"/>
    </location>
</feature>
<name>A0A4U5NXR2_STECR</name>
<accession>A0A4U5NXR2</accession>
<organism evidence="7 8">
    <name type="scientific">Steinernema carpocapsae</name>
    <name type="common">Entomopathogenic nematode</name>
    <dbReference type="NCBI Taxonomy" id="34508"/>
    <lineage>
        <taxon>Eukaryota</taxon>
        <taxon>Metazoa</taxon>
        <taxon>Ecdysozoa</taxon>
        <taxon>Nematoda</taxon>
        <taxon>Chromadorea</taxon>
        <taxon>Rhabditida</taxon>
        <taxon>Tylenchina</taxon>
        <taxon>Panagrolaimomorpha</taxon>
        <taxon>Strongyloidoidea</taxon>
        <taxon>Steinernematidae</taxon>
        <taxon>Steinernema</taxon>
    </lineage>
</organism>
<comment type="caution">
    <text evidence="7">The sequence shown here is derived from an EMBL/GenBank/DDBJ whole genome shotgun (WGS) entry which is preliminary data.</text>
</comment>
<evidence type="ECO:0000256" key="5">
    <source>
        <dbReference type="ARBA" id="ARBA00023136"/>
    </source>
</evidence>
<reference evidence="7 8" key="2">
    <citation type="journal article" date="2019" name="G3 (Bethesda)">
        <title>Hybrid Assembly of the Genome of the Entomopathogenic Nematode Steinernema carpocapsae Identifies the X-Chromosome.</title>
        <authorList>
            <person name="Serra L."/>
            <person name="Macchietto M."/>
            <person name="Macias-Munoz A."/>
            <person name="McGill C.J."/>
            <person name="Rodriguez I.M."/>
            <person name="Rodriguez B."/>
            <person name="Murad R."/>
            <person name="Mortazavi A."/>
        </authorList>
    </citation>
    <scope>NUCLEOTIDE SEQUENCE [LARGE SCALE GENOMIC DNA]</scope>
    <source>
        <strain evidence="7 8">ALL</strain>
    </source>
</reference>